<dbReference type="SUPFAM" id="SSF53098">
    <property type="entry name" value="Ribonuclease H-like"/>
    <property type="match status" value="1"/>
</dbReference>
<evidence type="ECO:0000313" key="3">
    <source>
        <dbReference type="Proteomes" id="UP001180020"/>
    </source>
</evidence>
<organism evidence="2 3">
    <name type="scientific">Acorus calamus</name>
    <name type="common">Sweet flag</name>
    <dbReference type="NCBI Taxonomy" id="4465"/>
    <lineage>
        <taxon>Eukaryota</taxon>
        <taxon>Viridiplantae</taxon>
        <taxon>Streptophyta</taxon>
        <taxon>Embryophyta</taxon>
        <taxon>Tracheophyta</taxon>
        <taxon>Spermatophyta</taxon>
        <taxon>Magnoliopsida</taxon>
        <taxon>Liliopsida</taxon>
        <taxon>Acoraceae</taxon>
        <taxon>Acorus</taxon>
    </lineage>
</organism>
<dbReference type="GO" id="GO:0003676">
    <property type="term" value="F:nucleic acid binding"/>
    <property type="evidence" value="ECO:0007669"/>
    <property type="project" value="InterPro"/>
</dbReference>
<dbReference type="InterPro" id="IPR052929">
    <property type="entry name" value="RNase_H-like_EbsB-rel"/>
</dbReference>
<keyword evidence="3" id="KW-1185">Reference proteome</keyword>
<reference evidence="2" key="1">
    <citation type="journal article" date="2023" name="Nat. Commun.">
        <title>Diploid and tetraploid genomes of Acorus and the evolution of monocots.</title>
        <authorList>
            <person name="Ma L."/>
            <person name="Liu K.W."/>
            <person name="Li Z."/>
            <person name="Hsiao Y.Y."/>
            <person name="Qi Y."/>
            <person name="Fu T."/>
            <person name="Tang G.D."/>
            <person name="Zhang D."/>
            <person name="Sun W.H."/>
            <person name="Liu D.K."/>
            <person name="Li Y."/>
            <person name="Chen G.Z."/>
            <person name="Liu X.D."/>
            <person name="Liao X.Y."/>
            <person name="Jiang Y.T."/>
            <person name="Yu X."/>
            <person name="Hao Y."/>
            <person name="Huang J."/>
            <person name="Zhao X.W."/>
            <person name="Ke S."/>
            <person name="Chen Y.Y."/>
            <person name="Wu W.L."/>
            <person name="Hsu J.L."/>
            <person name="Lin Y.F."/>
            <person name="Huang M.D."/>
            <person name="Li C.Y."/>
            <person name="Huang L."/>
            <person name="Wang Z.W."/>
            <person name="Zhao X."/>
            <person name="Zhong W.Y."/>
            <person name="Peng D.H."/>
            <person name="Ahmad S."/>
            <person name="Lan S."/>
            <person name="Zhang J.S."/>
            <person name="Tsai W.C."/>
            <person name="Van de Peer Y."/>
            <person name="Liu Z.J."/>
        </authorList>
    </citation>
    <scope>NUCLEOTIDE SEQUENCE</scope>
    <source>
        <strain evidence="2">CP</strain>
    </source>
</reference>
<dbReference type="PANTHER" id="PTHR47074:SF48">
    <property type="entry name" value="POLYNUCLEOTIDYL TRANSFERASE, RIBONUCLEASE H-LIKE SUPERFAMILY PROTEIN"/>
    <property type="match status" value="1"/>
</dbReference>
<dbReference type="GO" id="GO:0004523">
    <property type="term" value="F:RNA-DNA hybrid ribonuclease activity"/>
    <property type="evidence" value="ECO:0007669"/>
    <property type="project" value="InterPro"/>
</dbReference>
<dbReference type="InterPro" id="IPR002156">
    <property type="entry name" value="RNaseH_domain"/>
</dbReference>
<evidence type="ECO:0000313" key="2">
    <source>
        <dbReference type="EMBL" id="KAK1317299.1"/>
    </source>
</evidence>
<dbReference type="InterPro" id="IPR044730">
    <property type="entry name" value="RNase_H-like_dom_plant"/>
</dbReference>
<accession>A0AAV9EVD5</accession>
<protein>
    <recommendedName>
        <fullName evidence="1">RNase H type-1 domain-containing protein</fullName>
    </recommendedName>
</protein>
<dbReference type="EMBL" id="JAUJYO010000005">
    <property type="protein sequence ID" value="KAK1317299.1"/>
    <property type="molecule type" value="Genomic_DNA"/>
</dbReference>
<dbReference type="CDD" id="cd06222">
    <property type="entry name" value="RNase_H_like"/>
    <property type="match status" value="1"/>
</dbReference>
<evidence type="ECO:0000259" key="1">
    <source>
        <dbReference type="Pfam" id="PF13456"/>
    </source>
</evidence>
<feature type="domain" description="RNase H type-1" evidence="1">
    <location>
        <begin position="74"/>
        <end position="170"/>
    </location>
</feature>
<dbReference type="AlphaFoldDB" id="A0AAV9EVD5"/>
<comment type="caution">
    <text evidence="2">The sequence shown here is derived from an EMBL/GenBank/DDBJ whole genome shotgun (WGS) entry which is preliminary data.</text>
</comment>
<dbReference type="Gene3D" id="3.30.420.10">
    <property type="entry name" value="Ribonuclease H-like superfamily/Ribonuclease H"/>
    <property type="match status" value="1"/>
</dbReference>
<dbReference type="InterPro" id="IPR012337">
    <property type="entry name" value="RNaseH-like_sf"/>
</dbReference>
<name>A0AAV9EVD5_ACOCL</name>
<proteinExistence type="predicted"/>
<dbReference type="PANTHER" id="PTHR47074">
    <property type="entry name" value="BNAC02G40300D PROTEIN"/>
    <property type="match status" value="1"/>
</dbReference>
<reference evidence="2" key="2">
    <citation type="submission" date="2023-06" db="EMBL/GenBank/DDBJ databases">
        <authorList>
            <person name="Ma L."/>
            <person name="Liu K.-W."/>
            <person name="Li Z."/>
            <person name="Hsiao Y.-Y."/>
            <person name="Qi Y."/>
            <person name="Fu T."/>
            <person name="Tang G."/>
            <person name="Zhang D."/>
            <person name="Sun W.-H."/>
            <person name="Liu D.-K."/>
            <person name="Li Y."/>
            <person name="Chen G.-Z."/>
            <person name="Liu X.-D."/>
            <person name="Liao X.-Y."/>
            <person name="Jiang Y.-T."/>
            <person name="Yu X."/>
            <person name="Hao Y."/>
            <person name="Huang J."/>
            <person name="Zhao X.-W."/>
            <person name="Ke S."/>
            <person name="Chen Y.-Y."/>
            <person name="Wu W.-L."/>
            <person name="Hsu J.-L."/>
            <person name="Lin Y.-F."/>
            <person name="Huang M.-D."/>
            <person name="Li C.-Y."/>
            <person name="Huang L."/>
            <person name="Wang Z.-W."/>
            <person name="Zhao X."/>
            <person name="Zhong W.-Y."/>
            <person name="Peng D.-H."/>
            <person name="Ahmad S."/>
            <person name="Lan S."/>
            <person name="Zhang J.-S."/>
            <person name="Tsai W.-C."/>
            <person name="Van De Peer Y."/>
            <person name="Liu Z.-J."/>
        </authorList>
    </citation>
    <scope>NUCLEOTIDE SEQUENCE</scope>
    <source>
        <strain evidence="2">CP</strain>
        <tissue evidence="2">Leaves</tissue>
    </source>
</reference>
<dbReference type="Proteomes" id="UP001180020">
    <property type="component" value="Unassembled WGS sequence"/>
</dbReference>
<gene>
    <name evidence="2" type="ORF">QJS10_CPA05g01599</name>
</gene>
<dbReference type="InterPro" id="IPR036397">
    <property type="entry name" value="RNaseH_sf"/>
</dbReference>
<dbReference type="Pfam" id="PF13456">
    <property type="entry name" value="RVT_3"/>
    <property type="match status" value="1"/>
</dbReference>
<sequence length="249" mass="27078">MLETRNDKLFKGASGDPRVTAGKAFSLADECRRLLAHMDAPLKCIQKVPRESFDVSISRCPAGVNETRTTYVITDGSVDGLSRAAGAGFVVVQNKPFKVVGAGYSSWLWASPLRAEGEAIRHGVLFARKKTTDPICICSDAEVIVQLIQQAGPGPPPLQDIVKDIRNSMSLDAVLCAIKVERGHVIASEALAKYARRTQESKITDHLEDDVIRGSTSLDGLSPKENFMGQFLICILECGFKSHTYPDES</sequence>